<dbReference type="Pfam" id="PF20182">
    <property type="entry name" value="DUF6545"/>
    <property type="match status" value="1"/>
</dbReference>
<dbReference type="Proteomes" id="UP001500416">
    <property type="component" value="Unassembled WGS sequence"/>
</dbReference>
<accession>A0ABP3CL20</accession>
<keyword evidence="1" id="KW-0472">Membrane</keyword>
<comment type="caution">
    <text evidence="3">The sequence shown here is derived from an EMBL/GenBank/DDBJ whole genome shotgun (WGS) entry which is preliminary data.</text>
</comment>
<reference evidence="4" key="1">
    <citation type="journal article" date="2019" name="Int. J. Syst. Evol. Microbiol.">
        <title>The Global Catalogue of Microorganisms (GCM) 10K type strain sequencing project: providing services to taxonomists for standard genome sequencing and annotation.</title>
        <authorList>
            <consortium name="The Broad Institute Genomics Platform"/>
            <consortium name="The Broad Institute Genome Sequencing Center for Infectious Disease"/>
            <person name="Wu L."/>
            <person name="Ma J."/>
        </authorList>
    </citation>
    <scope>NUCLEOTIDE SEQUENCE [LARGE SCALE GENOMIC DNA]</scope>
    <source>
        <strain evidence="4">JCM 3380</strain>
    </source>
</reference>
<dbReference type="InterPro" id="IPR046675">
    <property type="entry name" value="DUF6545"/>
</dbReference>
<keyword evidence="1" id="KW-1133">Transmembrane helix</keyword>
<keyword evidence="4" id="KW-1185">Reference proteome</keyword>
<protein>
    <recommendedName>
        <fullName evidence="2">DUF6545 domain-containing protein</fullName>
    </recommendedName>
</protein>
<feature type="transmembrane region" description="Helical" evidence="1">
    <location>
        <begin position="21"/>
        <end position="40"/>
    </location>
</feature>
<evidence type="ECO:0000259" key="2">
    <source>
        <dbReference type="Pfam" id="PF20182"/>
    </source>
</evidence>
<sequence>MIVHKFTDLVRKPTNPAMWGLWGSLAGFGFGLTIGVDVVFKAMDRLAPGSPWWLQHVLLCGAGWALQVFFTHSIEQGHAARRRALRWGLVFLAGQALITALYVPAYLRGDVAAMLRHDFVHAPLAVLMNVVYVAYIGVVLVTVARMAWTWAEVADRAWLRRGLRLIAIGSAVSALLPLHKIGYMSAVYLGRQPPWSEFKWSFYPAAIGVALATAGSLVPKWGPRWDSVRQWWLHYRSYRRLAPLWAALVEAFPEVQLEEPYRPGRDGHRLDDLRYFVYRRVIEIWDARRALRPYTSRAHRDAAIAAAKAEGLTDAEITAVAEAVTVAEGLRARASGHGRRDDDHAPKMPGGSDLAAEVAWLERVAVAFARAEAR</sequence>
<feature type="transmembrane region" description="Helical" evidence="1">
    <location>
        <begin position="200"/>
        <end position="219"/>
    </location>
</feature>
<dbReference type="InterPro" id="IPR050039">
    <property type="entry name" value="MAB_1171c-like"/>
</dbReference>
<evidence type="ECO:0000313" key="3">
    <source>
        <dbReference type="EMBL" id="GAA0209042.1"/>
    </source>
</evidence>
<proteinExistence type="predicted"/>
<feature type="transmembrane region" description="Helical" evidence="1">
    <location>
        <begin position="52"/>
        <end position="72"/>
    </location>
</feature>
<feature type="transmembrane region" description="Helical" evidence="1">
    <location>
        <begin position="84"/>
        <end position="107"/>
    </location>
</feature>
<evidence type="ECO:0000256" key="1">
    <source>
        <dbReference type="SAM" id="Phobius"/>
    </source>
</evidence>
<name>A0ABP3CL20_9PSEU</name>
<feature type="domain" description="DUF6545" evidence="2">
    <location>
        <begin position="230"/>
        <end position="369"/>
    </location>
</feature>
<dbReference type="EMBL" id="BAAABU010000001">
    <property type="protein sequence ID" value="GAA0209042.1"/>
    <property type="molecule type" value="Genomic_DNA"/>
</dbReference>
<feature type="transmembrane region" description="Helical" evidence="1">
    <location>
        <begin position="165"/>
        <end position="188"/>
    </location>
</feature>
<organism evidence="3 4">
    <name type="scientific">Saccharothrix mutabilis subsp. mutabilis</name>
    <dbReference type="NCBI Taxonomy" id="66855"/>
    <lineage>
        <taxon>Bacteria</taxon>
        <taxon>Bacillati</taxon>
        <taxon>Actinomycetota</taxon>
        <taxon>Actinomycetes</taxon>
        <taxon>Pseudonocardiales</taxon>
        <taxon>Pseudonocardiaceae</taxon>
        <taxon>Saccharothrix</taxon>
    </lineage>
</organism>
<dbReference type="NCBIfam" id="NF042915">
    <property type="entry name" value="MAB_1171c_fam"/>
    <property type="match status" value="1"/>
</dbReference>
<keyword evidence="1" id="KW-0812">Transmembrane</keyword>
<evidence type="ECO:0000313" key="4">
    <source>
        <dbReference type="Proteomes" id="UP001500416"/>
    </source>
</evidence>
<gene>
    <name evidence="3" type="ORF">GCM10010492_03390</name>
</gene>
<feature type="transmembrane region" description="Helical" evidence="1">
    <location>
        <begin position="119"/>
        <end position="144"/>
    </location>
</feature>